<protein>
    <submittedName>
        <fullName evidence="1">Uncharacterized protein</fullName>
    </submittedName>
</protein>
<gene>
    <name evidence="1" type="ORF">DPMN_006266</name>
</gene>
<sequence length="50" mass="5944">MQPQSDITLPDYPFQMICSDYFTINCKEYVVIVDRYSNWPMVHSQVQKAL</sequence>
<evidence type="ECO:0000313" key="2">
    <source>
        <dbReference type="Proteomes" id="UP000828390"/>
    </source>
</evidence>
<organism evidence="1 2">
    <name type="scientific">Dreissena polymorpha</name>
    <name type="common">Zebra mussel</name>
    <name type="synonym">Mytilus polymorpha</name>
    <dbReference type="NCBI Taxonomy" id="45954"/>
    <lineage>
        <taxon>Eukaryota</taxon>
        <taxon>Metazoa</taxon>
        <taxon>Spiralia</taxon>
        <taxon>Lophotrochozoa</taxon>
        <taxon>Mollusca</taxon>
        <taxon>Bivalvia</taxon>
        <taxon>Autobranchia</taxon>
        <taxon>Heteroconchia</taxon>
        <taxon>Euheterodonta</taxon>
        <taxon>Imparidentia</taxon>
        <taxon>Neoheterodontei</taxon>
        <taxon>Myida</taxon>
        <taxon>Dreissenoidea</taxon>
        <taxon>Dreissenidae</taxon>
        <taxon>Dreissena</taxon>
    </lineage>
</organism>
<dbReference type="AlphaFoldDB" id="A0A9D4RUQ8"/>
<evidence type="ECO:0000313" key="1">
    <source>
        <dbReference type="EMBL" id="KAH3882331.1"/>
    </source>
</evidence>
<accession>A0A9D4RUQ8</accession>
<reference evidence="1" key="1">
    <citation type="journal article" date="2019" name="bioRxiv">
        <title>The Genome of the Zebra Mussel, Dreissena polymorpha: A Resource for Invasive Species Research.</title>
        <authorList>
            <person name="McCartney M.A."/>
            <person name="Auch B."/>
            <person name="Kono T."/>
            <person name="Mallez S."/>
            <person name="Zhang Y."/>
            <person name="Obille A."/>
            <person name="Becker A."/>
            <person name="Abrahante J.E."/>
            <person name="Garbe J."/>
            <person name="Badalamenti J.P."/>
            <person name="Herman A."/>
            <person name="Mangelson H."/>
            <person name="Liachko I."/>
            <person name="Sullivan S."/>
            <person name="Sone E.D."/>
            <person name="Koren S."/>
            <person name="Silverstein K.A.T."/>
            <person name="Beckman K.B."/>
            <person name="Gohl D.M."/>
        </authorList>
    </citation>
    <scope>NUCLEOTIDE SEQUENCE</scope>
    <source>
        <strain evidence="1">Duluth1</strain>
        <tissue evidence="1">Whole animal</tissue>
    </source>
</reference>
<keyword evidence="2" id="KW-1185">Reference proteome</keyword>
<name>A0A9D4RUQ8_DREPO</name>
<dbReference type="Proteomes" id="UP000828390">
    <property type="component" value="Unassembled WGS sequence"/>
</dbReference>
<proteinExistence type="predicted"/>
<reference evidence="1" key="2">
    <citation type="submission" date="2020-11" db="EMBL/GenBank/DDBJ databases">
        <authorList>
            <person name="McCartney M.A."/>
            <person name="Auch B."/>
            <person name="Kono T."/>
            <person name="Mallez S."/>
            <person name="Becker A."/>
            <person name="Gohl D.M."/>
            <person name="Silverstein K.A.T."/>
            <person name="Koren S."/>
            <person name="Bechman K.B."/>
            <person name="Herman A."/>
            <person name="Abrahante J.E."/>
            <person name="Garbe J."/>
        </authorList>
    </citation>
    <scope>NUCLEOTIDE SEQUENCE</scope>
    <source>
        <strain evidence="1">Duluth1</strain>
        <tissue evidence="1">Whole animal</tissue>
    </source>
</reference>
<dbReference type="EMBL" id="JAIWYP010000001">
    <property type="protein sequence ID" value="KAH3882331.1"/>
    <property type="molecule type" value="Genomic_DNA"/>
</dbReference>
<comment type="caution">
    <text evidence="1">The sequence shown here is derived from an EMBL/GenBank/DDBJ whole genome shotgun (WGS) entry which is preliminary data.</text>
</comment>